<accession>A0A9N7R361</accession>
<dbReference type="Gene3D" id="3.80.10.10">
    <property type="entry name" value="Ribonuclease Inhibitor"/>
    <property type="match status" value="1"/>
</dbReference>
<dbReference type="InterPro" id="IPR055411">
    <property type="entry name" value="LRR_FXL15/At3g58940/PEG3-like"/>
</dbReference>
<dbReference type="Proteomes" id="UP001153555">
    <property type="component" value="Unassembled WGS sequence"/>
</dbReference>
<dbReference type="Pfam" id="PF24758">
    <property type="entry name" value="LRR_At5g56370"/>
    <property type="match status" value="1"/>
</dbReference>
<sequence length="402" mass="46231">MWAHIPNLEFNIKDHNSVEMGRKGTYMVKINSTRLRWLEMQDFAPTASSVGFQVHASCLTSSLREVRIYGFGCRGVDDLTKEGFWEEETQASDDFREERTRASDIINRVILRHKAKRVDTLTLSYVNCNEYQLDTLITTAIDRSIRNLYLEHSLDTFPRYLFNCKTIVDLKLYNYGVSLSAVDNVSLPSLKKFYVSNLVCENDDALPRFLSGCPSLEELNMAIHFGYDYVGCINITSPTIKTLKLDIDYIFRPSNLEYRMIINAPAITYLQVYGYDFALEWITIPTTMNSLVEADIHLKHYWFFLFHVKTYYNSMEVDFLHSLCYVKCLTISGPRTLPPPLLPLRLSAEIRAAKSRCRWAAVIKKKIEIEAVKPLPEIEAATDAGDWEGVDAGRWKRGEFGS</sequence>
<protein>
    <recommendedName>
        <fullName evidence="1">F-box/LRR-repeat protein 15/At3g58940/PEG3-like LRR domain-containing protein</fullName>
    </recommendedName>
</protein>
<dbReference type="SUPFAM" id="SSF52047">
    <property type="entry name" value="RNI-like"/>
    <property type="match status" value="1"/>
</dbReference>
<organism evidence="2 3">
    <name type="scientific">Striga hermonthica</name>
    <name type="common">Purple witchweed</name>
    <name type="synonym">Buchnera hermonthica</name>
    <dbReference type="NCBI Taxonomy" id="68872"/>
    <lineage>
        <taxon>Eukaryota</taxon>
        <taxon>Viridiplantae</taxon>
        <taxon>Streptophyta</taxon>
        <taxon>Embryophyta</taxon>
        <taxon>Tracheophyta</taxon>
        <taxon>Spermatophyta</taxon>
        <taxon>Magnoliopsida</taxon>
        <taxon>eudicotyledons</taxon>
        <taxon>Gunneridae</taxon>
        <taxon>Pentapetalae</taxon>
        <taxon>asterids</taxon>
        <taxon>lamiids</taxon>
        <taxon>Lamiales</taxon>
        <taxon>Orobanchaceae</taxon>
        <taxon>Buchnereae</taxon>
        <taxon>Striga</taxon>
    </lineage>
</organism>
<dbReference type="PANTHER" id="PTHR31900:SF34">
    <property type="entry name" value="EMB|CAB62440.1-RELATED"/>
    <property type="match status" value="1"/>
</dbReference>
<keyword evidence="3" id="KW-1185">Reference proteome</keyword>
<evidence type="ECO:0000259" key="1">
    <source>
        <dbReference type="Pfam" id="PF24758"/>
    </source>
</evidence>
<proteinExistence type="predicted"/>
<reference evidence="2" key="1">
    <citation type="submission" date="2019-12" db="EMBL/GenBank/DDBJ databases">
        <authorList>
            <person name="Scholes J."/>
        </authorList>
    </citation>
    <scope>NUCLEOTIDE SEQUENCE</scope>
</reference>
<evidence type="ECO:0000313" key="2">
    <source>
        <dbReference type="EMBL" id="CAA0808516.1"/>
    </source>
</evidence>
<feature type="domain" description="F-box/LRR-repeat protein 15/At3g58940/PEG3-like LRR" evidence="1">
    <location>
        <begin position="155"/>
        <end position="266"/>
    </location>
</feature>
<evidence type="ECO:0000313" key="3">
    <source>
        <dbReference type="Proteomes" id="UP001153555"/>
    </source>
</evidence>
<dbReference type="InterPro" id="IPR032675">
    <property type="entry name" value="LRR_dom_sf"/>
</dbReference>
<dbReference type="InterPro" id="IPR050232">
    <property type="entry name" value="FBL13/AtMIF1-like"/>
</dbReference>
<comment type="caution">
    <text evidence="2">The sequence shown here is derived from an EMBL/GenBank/DDBJ whole genome shotgun (WGS) entry which is preliminary data.</text>
</comment>
<dbReference type="PANTHER" id="PTHR31900">
    <property type="entry name" value="F-BOX/RNI SUPERFAMILY PROTEIN-RELATED"/>
    <property type="match status" value="1"/>
</dbReference>
<name>A0A9N7R361_STRHE</name>
<dbReference type="AlphaFoldDB" id="A0A9N7R361"/>
<gene>
    <name evidence="2" type="ORF">SHERM_10751</name>
</gene>
<dbReference type="EMBL" id="CACSLK010003174">
    <property type="protein sequence ID" value="CAA0808516.1"/>
    <property type="molecule type" value="Genomic_DNA"/>
</dbReference>